<dbReference type="Gene3D" id="3.90.25.10">
    <property type="entry name" value="UDP-galactose 4-epimerase, domain 1"/>
    <property type="match status" value="1"/>
</dbReference>
<dbReference type="Gene3D" id="3.40.50.720">
    <property type="entry name" value="NAD(P)-binding Rossmann-like Domain"/>
    <property type="match status" value="1"/>
</dbReference>
<dbReference type="EMBL" id="JAFGIX010000003">
    <property type="protein sequence ID" value="MBN1571746.1"/>
    <property type="molecule type" value="Genomic_DNA"/>
</dbReference>
<evidence type="ECO:0000313" key="2">
    <source>
        <dbReference type="EMBL" id="MBN1571746.1"/>
    </source>
</evidence>
<reference evidence="2" key="2">
    <citation type="submission" date="2021-01" db="EMBL/GenBank/DDBJ databases">
        <authorList>
            <person name="Hahn C.R."/>
            <person name="Youssef N.H."/>
            <person name="Elshahed M."/>
        </authorList>
    </citation>
    <scope>NUCLEOTIDE SEQUENCE</scope>
    <source>
        <strain evidence="2">Zod_Metabat.24</strain>
    </source>
</reference>
<name>A0A9D8K987_9DELT</name>
<accession>A0A9D8K987</accession>
<dbReference type="InterPro" id="IPR050177">
    <property type="entry name" value="Lipid_A_modif_metabolic_enz"/>
</dbReference>
<dbReference type="SUPFAM" id="SSF51735">
    <property type="entry name" value="NAD(P)-binding Rossmann-fold domains"/>
    <property type="match status" value="1"/>
</dbReference>
<feature type="domain" description="NAD-dependent epimerase/dehydratase" evidence="1">
    <location>
        <begin position="4"/>
        <end position="238"/>
    </location>
</feature>
<dbReference type="InterPro" id="IPR001509">
    <property type="entry name" value="Epimerase_deHydtase"/>
</dbReference>
<dbReference type="AlphaFoldDB" id="A0A9D8K987"/>
<sequence length="307" mass="33667">MRFLVTGGAGFIGSHIVEELVKRGEEVRVLDNLYSGKVENIGEFMGDITFIEGDIRDTDIVRKAVSGVDVILHQAAVPSVPRSVAEPKYTNDVNVNGTLELLIAARDEGVKRFVYASSSSVYGDTPTLPKVEDMTPNPLSPYAAQKLMGEHYARVFYYVYGLPTLGLRYFNIFGPRQDPKSEYAAVVPKFITRLAKGEPPIIHGDGEQSRDFTFVKNVVRANLLAAEAEDCSGEIVNISTGENLTVKELAKTIGKIVGVDLEPIHDPPREGDVKDSLGGIEKAKRLIGYEVEVGFKEGLSRTVDFFI</sequence>
<dbReference type="Proteomes" id="UP000809273">
    <property type="component" value="Unassembled WGS sequence"/>
</dbReference>
<dbReference type="PANTHER" id="PTHR43245:SF13">
    <property type="entry name" value="UDP-D-APIOSE_UDP-D-XYLOSE SYNTHASE 2"/>
    <property type="match status" value="1"/>
</dbReference>
<evidence type="ECO:0000259" key="1">
    <source>
        <dbReference type="Pfam" id="PF01370"/>
    </source>
</evidence>
<evidence type="ECO:0000313" key="3">
    <source>
        <dbReference type="Proteomes" id="UP000809273"/>
    </source>
</evidence>
<reference evidence="2" key="1">
    <citation type="journal article" date="2021" name="Environ. Microbiol.">
        <title>Genomic characterization of three novel Desulfobacterota classes expand the metabolic and phylogenetic diversity of the phylum.</title>
        <authorList>
            <person name="Murphy C.L."/>
            <person name="Biggerstaff J."/>
            <person name="Eichhorn A."/>
            <person name="Ewing E."/>
            <person name="Shahan R."/>
            <person name="Soriano D."/>
            <person name="Stewart S."/>
            <person name="VanMol K."/>
            <person name="Walker R."/>
            <person name="Walters P."/>
            <person name="Elshahed M.S."/>
            <person name="Youssef N.H."/>
        </authorList>
    </citation>
    <scope>NUCLEOTIDE SEQUENCE</scope>
    <source>
        <strain evidence="2">Zod_Metabat.24</strain>
    </source>
</reference>
<dbReference type="Pfam" id="PF01370">
    <property type="entry name" value="Epimerase"/>
    <property type="match status" value="1"/>
</dbReference>
<protein>
    <submittedName>
        <fullName evidence="2">SDR family oxidoreductase</fullName>
    </submittedName>
</protein>
<dbReference type="PANTHER" id="PTHR43245">
    <property type="entry name" value="BIFUNCTIONAL POLYMYXIN RESISTANCE PROTEIN ARNA"/>
    <property type="match status" value="1"/>
</dbReference>
<comment type="caution">
    <text evidence="2">The sequence shown here is derived from an EMBL/GenBank/DDBJ whole genome shotgun (WGS) entry which is preliminary data.</text>
</comment>
<organism evidence="2 3">
    <name type="scientific">Candidatus Zymogenus saltonus</name>
    <dbReference type="NCBI Taxonomy" id="2844893"/>
    <lineage>
        <taxon>Bacteria</taxon>
        <taxon>Deltaproteobacteria</taxon>
        <taxon>Candidatus Zymogenia</taxon>
        <taxon>Candidatus Zymogeniales</taxon>
        <taxon>Candidatus Zymogenaceae</taxon>
        <taxon>Candidatus Zymogenus</taxon>
    </lineage>
</organism>
<dbReference type="CDD" id="cd05256">
    <property type="entry name" value="UDP_AE_SDR_e"/>
    <property type="match status" value="1"/>
</dbReference>
<dbReference type="InterPro" id="IPR036291">
    <property type="entry name" value="NAD(P)-bd_dom_sf"/>
</dbReference>
<gene>
    <name evidence="2" type="ORF">JW984_00945</name>
</gene>
<proteinExistence type="predicted"/>